<evidence type="ECO:0000256" key="9">
    <source>
        <dbReference type="RuleBase" id="RU361267"/>
    </source>
</evidence>
<dbReference type="CDD" id="cd07989">
    <property type="entry name" value="LPLAT_AGPAT-like"/>
    <property type="match status" value="1"/>
</dbReference>
<accession>A0A1Q6F627</accession>
<proteinExistence type="inferred from homology"/>
<keyword evidence="9" id="KW-0443">Lipid metabolism</keyword>
<dbReference type="PANTHER" id="PTHR10434">
    <property type="entry name" value="1-ACYL-SN-GLYCEROL-3-PHOSPHATE ACYLTRANSFERASE"/>
    <property type="match status" value="1"/>
</dbReference>
<sequence>MLSVLFYLFLFVICTFFLVLSAVALLLTWPFDKSRRIVHELSRILVRIFYAVPSLWKFRVTGREYIDRRKPYVIVVNHQAGLDIPTLYFVPLNFRWVSKREVFKVPFFGQFLLLHGDICINRGHATAAMEKVIRDGKLWLSRGASVAIFPEGTRSHDGEIHRFKAGAFTLAREAGVEILPVVLDGTTTMIGRNGMFNWRNKLTVSILPPVSAERVAAADPKELMEQVRASMCVRLAEIRKQK</sequence>
<comment type="caution">
    <text evidence="12">The sequence shown here is derived from an EMBL/GenBank/DDBJ whole genome shotgun (WGS) entry which is preliminary data.</text>
</comment>
<evidence type="ECO:0000256" key="5">
    <source>
        <dbReference type="ARBA" id="ARBA00013211"/>
    </source>
</evidence>
<dbReference type="GO" id="GO:0003841">
    <property type="term" value="F:1-acylglycerol-3-phosphate O-acyltransferase activity"/>
    <property type="evidence" value="ECO:0007669"/>
    <property type="project" value="UniProtKB-UniRule"/>
</dbReference>
<dbReference type="EC" id="2.3.1.51" evidence="5 9"/>
<feature type="transmembrane region" description="Helical" evidence="10">
    <location>
        <begin position="6"/>
        <end position="27"/>
    </location>
</feature>
<keyword evidence="8 9" id="KW-0012">Acyltransferase</keyword>
<evidence type="ECO:0000256" key="2">
    <source>
        <dbReference type="ARBA" id="ARBA00004728"/>
    </source>
</evidence>
<protein>
    <recommendedName>
        <fullName evidence="6 9">1-acyl-sn-glycerol-3-phosphate acyltransferase</fullName>
        <ecNumber evidence="5 9">2.3.1.51</ecNumber>
    </recommendedName>
</protein>
<evidence type="ECO:0000256" key="7">
    <source>
        <dbReference type="ARBA" id="ARBA00022679"/>
    </source>
</evidence>
<evidence type="ECO:0000256" key="6">
    <source>
        <dbReference type="ARBA" id="ARBA00016139"/>
    </source>
</evidence>
<keyword evidence="9" id="KW-0444">Lipid biosynthesis</keyword>
<dbReference type="InterPro" id="IPR004552">
    <property type="entry name" value="AGP_acyltrans"/>
</dbReference>
<name>A0A1Q6F627_9BACT</name>
<dbReference type="Pfam" id="PF01553">
    <property type="entry name" value="Acyltransferase"/>
    <property type="match status" value="1"/>
</dbReference>
<comment type="similarity">
    <text evidence="4 9">Belongs to the 1-acyl-sn-glycerol-3-phosphate acyltransferase family.</text>
</comment>
<feature type="domain" description="Phospholipid/glycerol acyltransferase" evidence="11">
    <location>
        <begin position="72"/>
        <end position="186"/>
    </location>
</feature>
<reference evidence="12 13" key="1">
    <citation type="journal article" date="2016" name="Nat. Biotechnol.">
        <title>Measurement of bacterial replication rates in microbial communities.</title>
        <authorList>
            <person name="Brown C.T."/>
            <person name="Olm M.R."/>
            <person name="Thomas B.C."/>
            <person name="Banfield J.F."/>
        </authorList>
    </citation>
    <scope>NUCLEOTIDE SEQUENCE [LARGE SCALE GENOMIC DNA]</scope>
    <source>
        <strain evidence="12">CAG:67_53_122</strain>
    </source>
</reference>
<keyword evidence="10" id="KW-0472">Membrane</keyword>
<dbReference type="SMART" id="SM00563">
    <property type="entry name" value="PlsC"/>
    <property type="match status" value="1"/>
</dbReference>
<evidence type="ECO:0000256" key="8">
    <source>
        <dbReference type="ARBA" id="ARBA00023315"/>
    </source>
</evidence>
<evidence type="ECO:0000256" key="10">
    <source>
        <dbReference type="SAM" id="Phobius"/>
    </source>
</evidence>
<dbReference type="RefSeq" id="WP_278339303.1">
    <property type="nucleotide sequence ID" value="NZ_CAJJWD010000005.1"/>
</dbReference>
<evidence type="ECO:0000313" key="12">
    <source>
        <dbReference type="EMBL" id="OKY94286.1"/>
    </source>
</evidence>
<gene>
    <name evidence="12" type="ORF">BHV66_06170</name>
</gene>
<keyword evidence="9" id="KW-0594">Phospholipid biosynthesis</keyword>
<evidence type="ECO:0000256" key="1">
    <source>
        <dbReference type="ARBA" id="ARBA00001141"/>
    </source>
</evidence>
<dbReference type="Proteomes" id="UP000187417">
    <property type="component" value="Unassembled WGS sequence"/>
</dbReference>
<keyword evidence="10" id="KW-1133">Transmembrane helix</keyword>
<keyword evidence="9" id="KW-1208">Phospholipid metabolism</keyword>
<dbReference type="EMBL" id="MNQH01000029">
    <property type="protein sequence ID" value="OKY94286.1"/>
    <property type="molecule type" value="Genomic_DNA"/>
</dbReference>
<comment type="domain">
    <text evidence="9">The HXXXXD motif is essential for acyltransferase activity and may constitute the binding site for the phosphate moiety of the glycerol-3-phosphate.</text>
</comment>
<dbReference type="SUPFAM" id="SSF69593">
    <property type="entry name" value="Glycerol-3-phosphate (1)-acyltransferase"/>
    <property type="match status" value="1"/>
</dbReference>
<comment type="pathway">
    <text evidence="2">Phospholipid metabolism; CDP-diacylglycerol biosynthesis; CDP-diacylglycerol from sn-glycerol 3-phosphate: step 2/3.</text>
</comment>
<dbReference type="STRING" id="28117.BHV66_06170"/>
<organism evidence="12 13">
    <name type="scientific">Alistipes putredinis</name>
    <dbReference type="NCBI Taxonomy" id="28117"/>
    <lineage>
        <taxon>Bacteria</taxon>
        <taxon>Pseudomonadati</taxon>
        <taxon>Bacteroidota</taxon>
        <taxon>Bacteroidia</taxon>
        <taxon>Bacteroidales</taxon>
        <taxon>Rikenellaceae</taxon>
        <taxon>Alistipes</taxon>
    </lineage>
</organism>
<dbReference type="AlphaFoldDB" id="A0A1Q6F627"/>
<keyword evidence="10" id="KW-0812">Transmembrane</keyword>
<comment type="pathway">
    <text evidence="3">Lipid metabolism.</text>
</comment>
<dbReference type="GO" id="GO:0006654">
    <property type="term" value="P:phosphatidic acid biosynthetic process"/>
    <property type="evidence" value="ECO:0007669"/>
    <property type="project" value="TreeGrafter"/>
</dbReference>
<dbReference type="GO" id="GO:0016020">
    <property type="term" value="C:membrane"/>
    <property type="evidence" value="ECO:0007669"/>
    <property type="project" value="InterPro"/>
</dbReference>
<evidence type="ECO:0000256" key="4">
    <source>
        <dbReference type="ARBA" id="ARBA00008655"/>
    </source>
</evidence>
<dbReference type="NCBIfam" id="TIGR00530">
    <property type="entry name" value="AGP_acyltrn"/>
    <property type="match status" value="1"/>
</dbReference>
<evidence type="ECO:0000256" key="3">
    <source>
        <dbReference type="ARBA" id="ARBA00005189"/>
    </source>
</evidence>
<keyword evidence="7 9" id="KW-0808">Transferase</keyword>
<evidence type="ECO:0000313" key="13">
    <source>
        <dbReference type="Proteomes" id="UP000187417"/>
    </source>
</evidence>
<dbReference type="PANTHER" id="PTHR10434:SF66">
    <property type="entry name" value="PHOSPHOLIPID_GLYCEROL ACYLTRANSFERASE DOMAIN-CONTAINING PROTEIN"/>
    <property type="match status" value="1"/>
</dbReference>
<dbReference type="InterPro" id="IPR002123">
    <property type="entry name" value="Plipid/glycerol_acylTrfase"/>
</dbReference>
<comment type="catalytic activity">
    <reaction evidence="1 9">
        <text>a 1-acyl-sn-glycero-3-phosphate + an acyl-CoA = a 1,2-diacyl-sn-glycero-3-phosphate + CoA</text>
        <dbReference type="Rhea" id="RHEA:19709"/>
        <dbReference type="ChEBI" id="CHEBI:57287"/>
        <dbReference type="ChEBI" id="CHEBI:57970"/>
        <dbReference type="ChEBI" id="CHEBI:58342"/>
        <dbReference type="ChEBI" id="CHEBI:58608"/>
        <dbReference type="EC" id="2.3.1.51"/>
    </reaction>
</comment>
<evidence type="ECO:0000259" key="11">
    <source>
        <dbReference type="SMART" id="SM00563"/>
    </source>
</evidence>